<feature type="region of interest" description="Disordered" evidence="8">
    <location>
        <begin position="793"/>
        <end position="819"/>
    </location>
</feature>
<feature type="binding site" evidence="7">
    <location>
        <position position="36"/>
    </location>
    <ligand>
        <name>ATP</name>
        <dbReference type="ChEBI" id="CHEBI:30616"/>
    </ligand>
</feature>
<name>A0A7W8D5I3_9GAMM</name>
<evidence type="ECO:0000313" key="10">
    <source>
        <dbReference type="EMBL" id="MBB5207091.1"/>
    </source>
</evidence>
<dbReference type="AlphaFoldDB" id="A0A7W8D5I3"/>
<dbReference type="SUPFAM" id="SSF48452">
    <property type="entry name" value="TPR-like"/>
    <property type="match status" value="1"/>
</dbReference>
<dbReference type="InterPro" id="IPR011009">
    <property type="entry name" value="Kinase-like_dom_sf"/>
</dbReference>
<feature type="domain" description="Protein kinase" evidence="9">
    <location>
        <begin position="7"/>
        <end position="270"/>
    </location>
</feature>
<evidence type="ECO:0000256" key="6">
    <source>
        <dbReference type="ARBA" id="ARBA00022840"/>
    </source>
</evidence>
<dbReference type="InterPro" id="IPR011990">
    <property type="entry name" value="TPR-like_helical_dom_sf"/>
</dbReference>
<evidence type="ECO:0000256" key="5">
    <source>
        <dbReference type="ARBA" id="ARBA00022777"/>
    </source>
</evidence>
<dbReference type="GO" id="GO:0005524">
    <property type="term" value="F:ATP binding"/>
    <property type="evidence" value="ECO:0007669"/>
    <property type="project" value="UniProtKB-UniRule"/>
</dbReference>
<evidence type="ECO:0000256" key="3">
    <source>
        <dbReference type="ARBA" id="ARBA00022679"/>
    </source>
</evidence>
<evidence type="ECO:0000256" key="1">
    <source>
        <dbReference type="ARBA" id="ARBA00012513"/>
    </source>
</evidence>
<keyword evidence="11" id="KW-1185">Reference proteome</keyword>
<dbReference type="SMART" id="SM00220">
    <property type="entry name" value="S_TKc"/>
    <property type="match status" value="1"/>
</dbReference>
<evidence type="ECO:0000259" key="9">
    <source>
        <dbReference type="PROSITE" id="PS50011"/>
    </source>
</evidence>
<dbReference type="InterPro" id="IPR008271">
    <property type="entry name" value="Ser/Thr_kinase_AS"/>
</dbReference>
<organism evidence="10 11">
    <name type="scientific">Chiayiivirga flava</name>
    <dbReference type="NCBI Taxonomy" id="659595"/>
    <lineage>
        <taxon>Bacteria</taxon>
        <taxon>Pseudomonadati</taxon>
        <taxon>Pseudomonadota</taxon>
        <taxon>Gammaproteobacteria</taxon>
        <taxon>Lysobacterales</taxon>
        <taxon>Lysobacteraceae</taxon>
        <taxon>Chiayiivirga</taxon>
    </lineage>
</organism>
<dbReference type="Gene3D" id="3.30.200.20">
    <property type="entry name" value="Phosphorylase Kinase, domain 1"/>
    <property type="match status" value="1"/>
</dbReference>
<keyword evidence="2 10" id="KW-0723">Serine/threonine-protein kinase</keyword>
<evidence type="ECO:0000256" key="7">
    <source>
        <dbReference type="PROSITE-ProRule" id="PRU10141"/>
    </source>
</evidence>
<keyword evidence="5 10" id="KW-0418">Kinase</keyword>
<dbReference type="PROSITE" id="PS00108">
    <property type="entry name" value="PROTEIN_KINASE_ST"/>
    <property type="match status" value="1"/>
</dbReference>
<evidence type="ECO:0000313" key="11">
    <source>
        <dbReference type="Proteomes" id="UP000521199"/>
    </source>
</evidence>
<dbReference type="Proteomes" id="UP000521199">
    <property type="component" value="Unassembled WGS sequence"/>
</dbReference>
<evidence type="ECO:0000256" key="2">
    <source>
        <dbReference type="ARBA" id="ARBA00022527"/>
    </source>
</evidence>
<accession>A0A7W8D5I3</accession>
<dbReference type="GO" id="GO:0004674">
    <property type="term" value="F:protein serine/threonine kinase activity"/>
    <property type="evidence" value="ECO:0007669"/>
    <property type="project" value="UniProtKB-KW"/>
</dbReference>
<dbReference type="EMBL" id="JACHHP010000001">
    <property type="protein sequence ID" value="MBB5207091.1"/>
    <property type="molecule type" value="Genomic_DNA"/>
</dbReference>
<dbReference type="PROSITE" id="PS50011">
    <property type="entry name" value="PROTEIN_KINASE_DOM"/>
    <property type="match status" value="1"/>
</dbReference>
<dbReference type="EC" id="2.7.11.1" evidence="1"/>
<dbReference type="Gene3D" id="1.10.510.10">
    <property type="entry name" value="Transferase(Phosphotransferase) domain 1"/>
    <property type="match status" value="1"/>
</dbReference>
<dbReference type="InterPro" id="IPR017441">
    <property type="entry name" value="Protein_kinase_ATP_BS"/>
</dbReference>
<dbReference type="InterPro" id="IPR000719">
    <property type="entry name" value="Prot_kinase_dom"/>
</dbReference>
<dbReference type="PANTHER" id="PTHR43289">
    <property type="entry name" value="MITOGEN-ACTIVATED PROTEIN KINASE KINASE KINASE 20-RELATED"/>
    <property type="match status" value="1"/>
</dbReference>
<keyword evidence="3" id="KW-0808">Transferase</keyword>
<dbReference type="CDD" id="cd14014">
    <property type="entry name" value="STKc_PknB_like"/>
    <property type="match status" value="1"/>
</dbReference>
<dbReference type="RefSeq" id="WP_183959604.1">
    <property type="nucleotide sequence ID" value="NZ_JACHHP010000001.1"/>
</dbReference>
<keyword evidence="4 7" id="KW-0547">Nucleotide-binding</keyword>
<reference evidence="10 11" key="1">
    <citation type="submission" date="2020-08" db="EMBL/GenBank/DDBJ databases">
        <title>Genomic Encyclopedia of Type Strains, Phase IV (KMG-IV): sequencing the most valuable type-strain genomes for metagenomic binning, comparative biology and taxonomic classification.</title>
        <authorList>
            <person name="Goeker M."/>
        </authorList>
    </citation>
    <scope>NUCLEOTIDE SEQUENCE [LARGE SCALE GENOMIC DNA]</scope>
    <source>
        <strain evidence="10 11">DSM 24163</strain>
    </source>
</reference>
<dbReference type="PANTHER" id="PTHR43289:SF6">
    <property type="entry name" value="SERINE_THREONINE-PROTEIN KINASE NEKL-3"/>
    <property type="match status" value="1"/>
</dbReference>
<dbReference type="FunFam" id="1.10.510.10:FF:000021">
    <property type="entry name" value="Serine/threonine protein kinase"/>
    <property type="match status" value="1"/>
</dbReference>
<keyword evidence="6 7" id="KW-0067">ATP-binding</keyword>
<dbReference type="Pfam" id="PF00069">
    <property type="entry name" value="Pkinase"/>
    <property type="match status" value="1"/>
</dbReference>
<dbReference type="SUPFAM" id="SSF56112">
    <property type="entry name" value="Protein kinase-like (PK-like)"/>
    <property type="match status" value="1"/>
</dbReference>
<dbReference type="Gene3D" id="1.25.40.10">
    <property type="entry name" value="Tetratricopeptide repeat domain"/>
    <property type="match status" value="2"/>
</dbReference>
<dbReference type="PROSITE" id="PS00107">
    <property type="entry name" value="PROTEIN_KINASE_ATP"/>
    <property type="match status" value="1"/>
</dbReference>
<comment type="caution">
    <text evidence="10">The sequence shown here is derived from an EMBL/GenBank/DDBJ whole genome shotgun (WGS) entry which is preliminary data.</text>
</comment>
<evidence type="ECO:0000256" key="8">
    <source>
        <dbReference type="SAM" id="MobiDB-lite"/>
    </source>
</evidence>
<gene>
    <name evidence="10" type="ORF">HNQ52_000607</name>
</gene>
<sequence>MIEIPGYRLLQTLGRGGMATVYLALQESVQREVALKVMSTTLLGDAQFGERFLREARIAAKLRHPNVVQVHDVGIAGEHHYIAMEYLPGGPVLGRSGIPREPAFALRVTREIASALNYAGARGIVHRDIKPDNILLREDGVAALTDFGIARASDNSRMTRTGAIIGTPHYMSPEQARGLPLDGRADLYSLGIVLHELLVGKVPYQADDSLAVGIMHITAPLPRLPEHLAELQPLLDRMLAKEPAQRFQSGEEVCSAIEAIEHRPQAHPTRTQVLPRVDTPPLLPAGMRRSDGDADHEPQLGRIDDVLRTPAPRWRTHAKQAPRRRTWLWGTLALLAVLGATTFVFQDRLRDLLPQTRMNALLERADAALAQNILTRADGQGASELYRAAAALDPDSQPARDGLRRVGERFVLQARAALDAGDVAAARAALQQARALATPSGLLDPIEAQLRSRETADVEIGGLLDAARAALQTGTLDGEDGAIALFRRVLQADAGNALANVGLRDALSAALARANAAIDSGQFDSAAQQIDAVAALDPAHLGLPDALARLAQARERRAAAIDDRLAEAERLLREGQLLSPPQANAVRAFRDVLASDPGNRRAQDGLRDVATALIAQAQRRMADFEFEPATALLDQAGEVSSDAPGLAAARARLRDLERKRDAAALPDPAAPATAAQIATLLGQAEAAAAAGRVLMPPGENAYDSYRAVLTLQPDNAAARAGLAQLPVLVRKRFEEALGANRLDSARNALDTMATIAPADTELPSMRRRLARSFLGQAAERLGAGEIARASTAIDQARELDPTSPELPALQARLEQANGG</sequence>
<protein>
    <recommendedName>
        <fullName evidence="1">non-specific serine/threonine protein kinase</fullName>
        <ecNumber evidence="1">2.7.11.1</ecNumber>
    </recommendedName>
</protein>
<proteinExistence type="predicted"/>
<evidence type="ECO:0000256" key="4">
    <source>
        <dbReference type="ARBA" id="ARBA00022741"/>
    </source>
</evidence>